<organism evidence="3 4">
    <name type="scientific">Streptomyces cadmiisoli</name>
    <dbReference type="NCBI Taxonomy" id="2184053"/>
    <lineage>
        <taxon>Bacteria</taxon>
        <taxon>Bacillati</taxon>
        <taxon>Actinomycetota</taxon>
        <taxon>Actinomycetes</taxon>
        <taxon>Kitasatosporales</taxon>
        <taxon>Streptomycetaceae</taxon>
        <taxon>Streptomyces</taxon>
        <taxon>Streptomyces aurantiacus group</taxon>
    </lineage>
</organism>
<accession>A0A2Z4IVN1</accession>
<keyword evidence="2" id="KW-0812">Transmembrane</keyword>
<protein>
    <submittedName>
        <fullName evidence="3">Uncharacterized protein</fullName>
    </submittedName>
</protein>
<dbReference type="RefSeq" id="WP_112438516.1">
    <property type="nucleotide sequence ID" value="NZ_CBDRHE010000019.1"/>
</dbReference>
<evidence type="ECO:0000256" key="2">
    <source>
        <dbReference type="SAM" id="Phobius"/>
    </source>
</evidence>
<evidence type="ECO:0000256" key="1">
    <source>
        <dbReference type="SAM" id="MobiDB-lite"/>
    </source>
</evidence>
<dbReference type="AlphaFoldDB" id="A0A2Z4IVN1"/>
<dbReference type="KEGG" id="scad:DN051_09700"/>
<feature type="transmembrane region" description="Helical" evidence="2">
    <location>
        <begin position="71"/>
        <end position="92"/>
    </location>
</feature>
<dbReference type="Proteomes" id="UP000249616">
    <property type="component" value="Chromosome"/>
</dbReference>
<keyword evidence="2" id="KW-0472">Membrane</keyword>
<name>A0A2Z4IVN1_9ACTN</name>
<feature type="region of interest" description="Disordered" evidence="1">
    <location>
        <begin position="1"/>
        <end position="27"/>
    </location>
</feature>
<proteinExistence type="predicted"/>
<dbReference type="Pfam" id="PF19870">
    <property type="entry name" value="DUF6343"/>
    <property type="match status" value="1"/>
</dbReference>
<evidence type="ECO:0000313" key="3">
    <source>
        <dbReference type="EMBL" id="AWW36870.1"/>
    </source>
</evidence>
<dbReference type="InterPro" id="IPR045924">
    <property type="entry name" value="DUF6343"/>
</dbReference>
<reference evidence="3 4" key="1">
    <citation type="journal article" date="2019" name="Int. J. Syst. Evol. Microbiol.">
        <title>Streptomyces cadmiisoli sp. nov., a novel actinomycete isolated from cadmium-contaminated soil.</title>
        <authorList>
            <person name="Li K."/>
            <person name="Tang X."/>
            <person name="Zhao J."/>
            <person name="Guo Y."/>
            <person name="Tang Y."/>
            <person name="Gao J."/>
        </authorList>
    </citation>
    <scope>NUCLEOTIDE SEQUENCE [LARGE SCALE GENOMIC DNA]</scope>
    <source>
        <strain evidence="3 4">ZFG47</strain>
    </source>
</reference>
<feature type="compositionally biased region" description="Basic and acidic residues" evidence="1">
    <location>
        <begin position="1"/>
        <end position="12"/>
    </location>
</feature>
<feature type="compositionally biased region" description="Low complexity" evidence="1">
    <location>
        <begin position="13"/>
        <end position="24"/>
    </location>
</feature>
<keyword evidence="2" id="KW-1133">Transmembrane helix</keyword>
<sequence>MSARDPAPRERSGTTGRRFPRTGTEPVTAQSPLRLRLLLSGIFLPVFLAAAVLFGLWAASSGPGDSPGTGALTGLAVACGVLAVIAAADGLVVRRRMRQERAARPG</sequence>
<feature type="transmembrane region" description="Helical" evidence="2">
    <location>
        <begin position="37"/>
        <end position="59"/>
    </location>
</feature>
<keyword evidence="4" id="KW-1185">Reference proteome</keyword>
<evidence type="ECO:0000313" key="4">
    <source>
        <dbReference type="Proteomes" id="UP000249616"/>
    </source>
</evidence>
<dbReference type="EMBL" id="CP030073">
    <property type="protein sequence ID" value="AWW36870.1"/>
    <property type="molecule type" value="Genomic_DNA"/>
</dbReference>
<gene>
    <name evidence="3" type="ORF">DN051_09700</name>
</gene>